<evidence type="ECO:0000313" key="3">
    <source>
        <dbReference type="Proteomes" id="UP000183255"/>
    </source>
</evidence>
<reference evidence="2 3" key="1">
    <citation type="submission" date="2016-10" db="EMBL/GenBank/DDBJ databases">
        <authorList>
            <person name="de Groot N.N."/>
        </authorList>
    </citation>
    <scope>NUCLEOTIDE SEQUENCE [LARGE SCALE GENOMIC DNA]</scope>
    <source>
        <strain evidence="2 3">CGMCC 1.5058</strain>
    </source>
</reference>
<keyword evidence="1" id="KW-1133">Transmembrane helix</keyword>
<organism evidence="2 3">
    <name type="scientific">Proteiniclasticum ruminis</name>
    <dbReference type="NCBI Taxonomy" id="398199"/>
    <lineage>
        <taxon>Bacteria</taxon>
        <taxon>Bacillati</taxon>
        <taxon>Bacillota</taxon>
        <taxon>Clostridia</taxon>
        <taxon>Eubacteriales</taxon>
        <taxon>Clostridiaceae</taxon>
        <taxon>Proteiniclasticum</taxon>
    </lineage>
</organism>
<accession>A0A1G8MCA2</accession>
<dbReference type="RefSeq" id="WP_155953240.1">
    <property type="nucleotide sequence ID" value="NZ_DAMAXS010000002.1"/>
</dbReference>
<dbReference type="Pfam" id="PF21844">
    <property type="entry name" value="DUF6903"/>
    <property type="match status" value="1"/>
</dbReference>
<sequence length="53" mass="5589">MKSKAILMTGVFLAGLVLLFAGHRTQGLGGLGIMILGLGLLLGDLYLYNVAQR</sequence>
<dbReference type="EMBL" id="FNDZ01000003">
    <property type="protein sequence ID" value="SDI65563.1"/>
    <property type="molecule type" value="Genomic_DNA"/>
</dbReference>
<evidence type="ECO:0000313" key="2">
    <source>
        <dbReference type="EMBL" id="SDI65563.1"/>
    </source>
</evidence>
<evidence type="ECO:0000256" key="1">
    <source>
        <dbReference type="SAM" id="Phobius"/>
    </source>
</evidence>
<dbReference type="AlphaFoldDB" id="A0A1G8MCA2"/>
<dbReference type="InterPro" id="IPR054198">
    <property type="entry name" value="DUF6903"/>
</dbReference>
<keyword evidence="1" id="KW-0812">Transmembrane</keyword>
<protein>
    <submittedName>
        <fullName evidence="2">Uncharacterized protein</fullName>
    </submittedName>
</protein>
<name>A0A1G8MCA2_9CLOT</name>
<gene>
    <name evidence="2" type="ORF">SAMN05421804_103346</name>
</gene>
<proteinExistence type="predicted"/>
<feature type="transmembrane region" description="Helical" evidence="1">
    <location>
        <begin position="31"/>
        <end position="51"/>
    </location>
</feature>
<keyword evidence="1" id="KW-0472">Membrane</keyword>
<dbReference type="Proteomes" id="UP000183255">
    <property type="component" value="Unassembled WGS sequence"/>
</dbReference>